<proteinExistence type="predicted"/>
<feature type="compositionally biased region" description="Pro residues" evidence="1">
    <location>
        <begin position="442"/>
        <end position="453"/>
    </location>
</feature>
<feature type="compositionally biased region" description="Low complexity" evidence="1">
    <location>
        <begin position="431"/>
        <end position="441"/>
    </location>
</feature>
<dbReference type="AlphaFoldDB" id="A0A6M3KFH7"/>
<evidence type="ECO:0000256" key="1">
    <source>
        <dbReference type="SAM" id="MobiDB-lite"/>
    </source>
</evidence>
<organism evidence="2">
    <name type="scientific">viral metagenome</name>
    <dbReference type="NCBI Taxonomy" id="1070528"/>
    <lineage>
        <taxon>unclassified sequences</taxon>
        <taxon>metagenomes</taxon>
        <taxon>organismal metagenomes</taxon>
    </lineage>
</organism>
<reference evidence="2" key="1">
    <citation type="submission" date="2020-03" db="EMBL/GenBank/DDBJ databases">
        <title>The deep terrestrial virosphere.</title>
        <authorList>
            <person name="Holmfeldt K."/>
            <person name="Nilsson E."/>
            <person name="Simone D."/>
            <person name="Lopez-Fernandez M."/>
            <person name="Wu X."/>
            <person name="de Brujin I."/>
            <person name="Lundin D."/>
            <person name="Andersson A."/>
            <person name="Bertilsson S."/>
            <person name="Dopson M."/>
        </authorList>
    </citation>
    <scope>NUCLEOTIDE SEQUENCE</scope>
    <source>
        <strain evidence="2">MM415A00670</strain>
    </source>
</reference>
<accession>A0A6M3KFH7</accession>
<name>A0A6M3KFH7_9ZZZZ</name>
<dbReference type="EMBL" id="MT142432">
    <property type="protein sequence ID" value="QJA80699.1"/>
    <property type="molecule type" value="Genomic_DNA"/>
</dbReference>
<sequence length="540" mass="59470">MPLTIQQFKQEYPEYRNVPDNVLVNTLHRKFYSEVPYNEFTAKIGYVAETMAPEDINIRQDPDRYKTGTNLLTQKPTITDTVSGEIKEIGLPDEQPIQQMSVFGQRIPIDPSMMTEAGPIPDISLEKRFPMPPDTPTRRPQPLGAEDLLKERIRKSATDADRLNAARELSVLRAKMREGVKSVSPEDVRPELVGEGEYISTGRPIPHEKITAYAPYLTIAALKGVLDPILPALKATGMNTDEVLDTAIEYWKKMAGDVTFPDVGFGRDKKGDLVFQKRQGSIKNIAGETAGLGGFVLGPLKTAGTAAGAVVQKFGQGARPFFQHILRGMITGALVGKGEKEETLHNMALFGVIEPMAYGIGKTTDLIKEMRKTKAWIKSGPKERGLMIQSLEETLAKNPNITEGEILKRWNNPLWRKQALERRIKPPEEPPTAAEGGAPVVSPEPPPSKPPAPEAAAAPIETGETIAKDLGVRYLGAKPPGSSIETTTINPETLKGIKIETQIRIAENNEIVRAEIDASEAYLNAQSRKELYQKILDCIR</sequence>
<feature type="region of interest" description="Disordered" evidence="1">
    <location>
        <begin position="423"/>
        <end position="456"/>
    </location>
</feature>
<protein>
    <submittedName>
        <fullName evidence="2">Uncharacterized protein</fullName>
    </submittedName>
</protein>
<evidence type="ECO:0000313" key="2">
    <source>
        <dbReference type="EMBL" id="QJA80699.1"/>
    </source>
</evidence>
<gene>
    <name evidence="2" type="ORF">MM415A00670_0008</name>
</gene>